<evidence type="ECO:0000313" key="2">
    <source>
        <dbReference type="Proteomes" id="UP001497644"/>
    </source>
</evidence>
<gene>
    <name evidence="1" type="ORF">LPLAT_LOCUS11575</name>
</gene>
<dbReference type="Proteomes" id="UP001497644">
    <property type="component" value="Chromosome 6"/>
</dbReference>
<accession>A0AAV2P0L7</accession>
<dbReference type="AlphaFoldDB" id="A0AAV2P0L7"/>
<evidence type="ECO:0000313" key="1">
    <source>
        <dbReference type="EMBL" id="CAL1686232.1"/>
    </source>
</evidence>
<organism evidence="1 2">
    <name type="scientific">Lasius platythorax</name>
    <dbReference type="NCBI Taxonomy" id="488582"/>
    <lineage>
        <taxon>Eukaryota</taxon>
        <taxon>Metazoa</taxon>
        <taxon>Ecdysozoa</taxon>
        <taxon>Arthropoda</taxon>
        <taxon>Hexapoda</taxon>
        <taxon>Insecta</taxon>
        <taxon>Pterygota</taxon>
        <taxon>Neoptera</taxon>
        <taxon>Endopterygota</taxon>
        <taxon>Hymenoptera</taxon>
        <taxon>Apocrita</taxon>
        <taxon>Aculeata</taxon>
        <taxon>Formicoidea</taxon>
        <taxon>Formicidae</taxon>
        <taxon>Formicinae</taxon>
        <taxon>Lasius</taxon>
        <taxon>Lasius</taxon>
    </lineage>
</organism>
<protein>
    <submittedName>
        <fullName evidence="1">Uncharacterized protein</fullName>
    </submittedName>
</protein>
<name>A0AAV2P0L7_9HYME</name>
<sequence length="66" mass="7199">MKTSSFSLRVMRRVSALHSAKLSQTVGKSAFSSLKDFPVSDAVMSFYERSSSKLPTMLSVGKVIPT</sequence>
<proteinExistence type="predicted"/>
<dbReference type="EMBL" id="OZ034829">
    <property type="protein sequence ID" value="CAL1686232.1"/>
    <property type="molecule type" value="Genomic_DNA"/>
</dbReference>
<keyword evidence="2" id="KW-1185">Reference proteome</keyword>
<reference evidence="1" key="1">
    <citation type="submission" date="2024-04" db="EMBL/GenBank/DDBJ databases">
        <authorList>
            <consortium name="Molecular Ecology Group"/>
        </authorList>
    </citation>
    <scope>NUCLEOTIDE SEQUENCE</scope>
</reference>